<feature type="region of interest" description="Disordered" evidence="2">
    <location>
        <begin position="540"/>
        <end position="565"/>
    </location>
</feature>
<dbReference type="InterPro" id="IPR011010">
    <property type="entry name" value="DNA_brk_join_enz"/>
</dbReference>
<dbReference type="InterPro" id="IPR043502">
    <property type="entry name" value="DNA/RNA_pol_sf"/>
</dbReference>
<comment type="caution">
    <text evidence="4">The sequence shown here is derived from an EMBL/GenBank/DDBJ whole genome shotgun (WGS) entry which is preliminary data.</text>
</comment>
<accession>A0ABN9US50</accession>
<feature type="compositionally biased region" description="Low complexity" evidence="2">
    <location>
        <begin position="2672"/>
        <end position="2682"/>
    </location>
</feature>
<feature type="compositionally biased region" description="Basic and acidic residues" evidence="2">
    <location>
        <begin position="405"/>
        <end position="420"/>
    </location>
</feature>
<feature type="compositionally biased region" description="Low complexity" evidence="2">
    <location>
        <begin position="2654"/>
        <end position="2663"/>
    </location>
</feature>
<dbReference type="InterPro" id="IPR000477">
    <property type="entry name" value="RT_dom"/>
</dbReference>
<feature type="compositionally biased region" description="Pro residues" evidence="2">
    <location>
        <begin position="2634"/>
        <end position="2653"/>
    </location>
</feature>
<dbReference type="SUPFAM" id="SSF56349">
    <property type="entry name" value="DNA breaking-rejoining enzymes"/>
    <property type="match status" value="1"/>
</dbReference>
<protein>
    <recommendedName>
        <fullName evidence="3">Reverse transcriptase domain-containing protein</fullName>
    </recommendedName>
</protein>
<keyword evidence="5" id="KW-1185">Reference proteome</keyword>
<dbReference type="EMBL" id="CAUYUJ010016202">
    <property type="protein sequence ID" value="CAK0862846.1"/>
    <property type="molecule type" value="Genomic_DNA"/>
</dbReference>
<organism evidence="4 5">
    <name type="scientific">Prorocentrum cordatum</name>
    <dbReference type="NCBI Taxonomy" id="2364126"/>
    <lineage>
        <taxon>Eukaryota</taxon>
        <taxon>Sar</taxon>
        <taxon>Alveolata</taxon>
        <taxon>Dinophyceae</taxon>
        <taxon>Prorocentrales</taxon>
        <taxon>Prorocentraceae</taxon>
        <taxon>Prorocentrum</taxon>
    </lineage>
</organism>
<reference evidence="4" key="1">
    <citation type="submission" date="2023-10" db="EMBL/GenBank/DDBJ databases">
        <authorList>
            <person name="Chen Y."/>
            <person name="Shah S."/>
            <person name="Dougan E. K."/>
            <person name="Thang M."/>
            <person name="Chan C."/>
        </authorList>
    </citation>
    <scope>NUCLEOTIDE SEQUENCE [LARGE SCALE GENOMIC DNA]</scope>
</reference>
<feature type="compositionally biased region" description="Low complexity" evidence="2">
    <location>
        <begin position="2690"/>
        <end position="2716"/>
    </location>
</feature>
<feature type="compositionally biased region" description="Polar residues" evidence="2">
    <location>
        <begin position="421"/>
        <end position="430"/>
    </location>
</feature>
<name>A0ABN9US50_9DINO</name>
<dbReference type="InterPro" id="IPR052055">
    <property type="entry name" value="Hepadnavirus_pol/RT"/>
</dbReference>
<evidence type="ECO:0000256" key="1">
    <source>
        <dbReference type="ARBA" id="ARBA00023172"/>
    </source>
</evidence>
<dbReference type="Gene3D" id="1.10.443.10">
    <property type="entry name" value="Intergrase catalytic core"/>
    <property type="match status" value="1"/>
</dbReference>
<dbReference type="Proteomes" id="UP001189429">
    <property type="component" value="Unassembled WGS sequence"/>
</dbReference>
<gene>
    <name evidence="4" type="ORF">PCOR1329_LOCUS51164</name>
</gene>
<evidence type="ECO:0000313" key="5">
    <source>
        <dbReference type="Proteomes" id="UP001189429"/>
    </source>
</evidence>
<proteinExistence type="predicted"/>
<sequence>MTSIDPTDQEQSGFTCISDVAAWTGIAGDSTDTSTPRGSLYQALGITSAEHPRVVGNLNADDYTAIIAAWKLQIPQAGGGDPQSQATASSAANYNMSSPAKRKVKMAGTINQTDDTEIDILDEAAIKAAYKKYYDRIGAFPPAEEELSKEQLSTLFEALQSGIAPCMDMAAWGPHHHIIQKKIRLRGVKISPTGEVTSIELTGPADFEDWLRMIGKDEKERVIATQAFHDFDDTKPWEWVWSKLVSDVQFWLREVQEPAVLVLARTASLNQMIEHDAPIMPMSHANSSLTTQTHKVGSDGLFTHNRKNMELCRGFQTGECTEHDARNNCRRIPRLKHQCAKCLSIDHGANACTHKAARPPRANKSARGGGRGDGRGSGRGWPPPNPSGEVAAPPTVPDTQPQGEKCGRTADPGVKRHSDAHGNSSRSVSLKTDHDFANQHEPDTKSQEDSDANIYACDLTKKLPQDLAKGLKFLYLFSGPAGREDGFAQAIQEMGGLCEEWDKINGDDQDLAGEENWRRLMARKAEFAGILMTPPCNTFTRARRRRREGDGGPPPLRGPRGADRYGLKELAPQDKEKVKMGTLMAVRAAGMLASSITDNTPTINEQPHFDPQDSESTSMYNLDEFQAIRHNGNISITTVVQCAYGAEAEKRSTLMATGIDLSDASGRCKHESRWWRRPSTGEWHYGPRPPLVGKEKMIPAGEWKRDMLLNDTQYHRKYANAPFLTQGAQAYPTGFNGHLAVKLATRARQITSARSHEHEQLVNVGYWRNALVRKQDARQPDRSEQGEMKATNKIVFSHSLKGNRTMDVKVRELENENCIGGMRHPRQSIEKLVNYGAISLQLRQARTPAGIEVDTTDPGIFPAVDADEIKPLLEVLDEHGGEPSFHNYSSVDDDPEAKPEVERLKATGYVATFKSYRDACSWLGAKPNVSKLGMITKVKNGKIKRRLILDCKESGVNATAKQRQRIVLPRLSDVIDDALYLTKECHSNADEGVEWLVLDFTDWFYNIPLKRQERRHFVAYFDGELIIFLTMAQGSVNAPLVCGPVAAMIARLTQSLFWSNELRLHIYVDDPIIAARGIMSQRDRCLALVILTWRALGLNLAFKKADRGPEVDWIGAHLTVKQQPEQAIVVTAKQDIVDDVRQMVNDMRKMNVAAIKDVQSLVGKANHIAGMIEAWRPFLQDIWSTIAAYKRGETSNAPRQCIWTKQMAQALAWIHAFQEGIMGSLKRTYRVSAYFGYAKKIAIITDASPWGLGGHLLVEIVIMACFTSPLTQTDADIMHVPLGEAAGQQVWEALAMLVALRLWRQAWLQQGIHLAATADRISTLTLLLTFRARAASYGLGVVRREMALEFGDCAYKPRYYAHIPGIANDMPTSSAGEHSRDTRPGTRAPLPPPPNFSWRLACRASSAPSRPLRKCRIRGRVECAGLHLVTSLVHSLSPLPLPLPLEPFCREGFMAAWVRAAGGWVLGALSERWAGAGRGGVAEVSCRCVFEGSDTTDGLVAILREQLARCGPEHLQGAACQPCPPCPLPLGHYTGLDLCGAAVVGVALGAGLATAAWLAAGAPVRPAARARALAVEDDAGGTHVATPSALGYEDDANFQWHHRVLLVKGDAQKWIWLTPDGEVAFVDLATFRVLALRRSGQFPARHAGNIYAFDDVAAEDMQGYLEEARALGTILGFDLAGVVGLQGDKWYVSDPTSSHFGEEVPPQVLANEEVLVRRGDVGLVRLDDVWIHAIKVGEGQNFDTYLARARGGAGRDPRVVGDERDQDGGRYIDFRDSVRRMKETTIPGWPLQGRRATREAVLSLRDGGQGNWEEHHTTWLRRSGVAERGNVAREHHMICVTLRMMQQFDQLDLFNIAGAEYLVRRLKQLESATRKNPRAPDFEGLDLILDTGVDDTGGMVLPEFDGWVGDQARARAQTMKANRQWQEESGCFSDALVNTVFERQFTRSTVSPPARCAIVAAGQELLKSDSLYGGAPSKVVPYEESKLKFWQSSVTPRDVEEVCPKFVVDAFRDPDAYIRKPDRVVEQDLELLPPVKPYWDVRLASDARLRRDFLLRLAERGLVGFRRRIRSRVGCFFVEKKGGWIRLVVHARDTNRTRWAPPHAALGTPAALSEQDWSDAALSGAGRDSADGSPAQIFGSSLDLQDSFYQFFSERVAEDFGMDFPERASYYQVSHIWTPDGLSPVDPDELVFPVFRRVPMGWSWALWAVHSSVTSWVSETLPGGVRRLLLDKQPAPVAAPFRPTGSVYVDDVSFLGLSSDDVGHALQAAKDKLDSLGIACHEVEGPATHFTTVGVEYDGKRRRLRHSDHRAWRLYLACQELERPGVPRAAWQIRVFLGHCVQHCLLLRPALSIFRLLYRFVDAQGQGPPVALSAGARREIQLFRGLIFQAVVFLDRPMSSLVLCSDPSEAGYALHRRRADVRLLRQLAATRERWRFVPNEKRPDAALDDTFSPGWVPGAGGVLGEPPGATGVAVWAPPPTRSREGARGVLKGRLRPTVRPAGVSVPDSLVDPRDWSLIVEGAWRRSAPIHLLEGRIALGGLRHAARQVDCHGSRVLSLGDNMSELLSVEKGRAVDHGLACLCRRAAAYQIACGISWRRRHLDTDRNLSDAGSRKALQGVYRPGQRRVGGRSAWPAPPAGCPQSAPPAPAPPAPSATASWPVAEEACEPPPAARLRGGRQQTRPPRPPPRASGAAGRCGPRLAPRPQEGPAAGAPGHPAREATIDELGLAVAAPIDIKFGGWGDLLRPGLESVVRQWIVSRKVWFVHFGTPCAPWWSLENPRGSRLFSWEPLQKFLSEHSKVSVVYDCCRFGAPYQKPTRIESDLPELGTLERRCLGGHAHEHLQGKVKVPDRQGRLKQFWRTTLAGAYPPGACHSAARALARAAPAAAWRQDGDPLLPGHWETQLRRAAKMDDFQPSLECPSCPRKWVPADSSPGFLRRSQVRPATQARYLASVVMFATAMGVVADRWASKDLPLVDTLLEEYFEQLYVDAGSKSTARYTLAALAYRFSVSLRAPDVFPKAKGALSGWGKLEPDVTSEPLCWAAACLMALYLAGLNTEIALQAARGLVVQFDAYLRPGELLDLRVPCCILPQPSAGSGYNKMGLVVGASALVMGDDVHTRVTKTGLQDDTVLIDGQSRTGVAGALMALVKSANRARQGRLMFLHSYASYNRLLKKAAVAVGLPTKVTAHLPRHGGPSEDYLRGARSLADIQTRGRWASFRSVQRYQKSGRALASFRRLSAAVKAEAKRAEAMQLSFLA</sequence>
<dbReference type="PROSITE" id="PS50878">
    <property type="entry name" value="RT_POL"/>
    <property type="match status" value="1"/>
</dbReference>
<dbReference type="InterPro" id="IPR013762">
    <property type="entry name" value="Integrase-like_cat_sf"/>
</dbReference>
<dbReference type="PANTHER" id="PTHR33050">
    <property type="entry name" value="REVERSE TRANSCRIPTASE DOMAIN-CONTAINING PROTEIN"/>
    <property type="match status" value="1"/>
</dbReference>
<evidence type="ECO:0000256" key="2">
    <source>
        <dbReference type="SAM" id="MobiDB-lite"/>
    </source>
</evidence>
<feature type="domain" description="Reverse transcriptase" evidence="3">
    <location>
        <begin position="916"/>
        <end position="1118"/>
    </location>
</feature>
<feature type="region of interest" description="Disordered" evidence="2">
    <location>
        <begin position="2606"/>
        <end position="2718"/>
    </location>
</feature>
<keyword evidence="1" id="KW-0233">DNA recombination</keyword>
<evidence type="ECO:0000259" key="3">
    <source>
        <dbReference type="PROSITE" id="PS50878"/>
    </source>
</evidence>
<evidence type="ECO:0000313" key="4">
    <source>
        <dbReference type="EMBL" id="CAK0862846.1"/>
    </source>
</evidence>
<feature type="region of interest" description="Disordered" evidence="2">
    <location>
        <begin position="1371"/>
        <end position="1391"/>
    </location>
</feature>
<dbReference type="PANTHER" id="PTHR33050:SF7">
    <property type="entry name" value="RIBONUCLEASE H"/>
    <property type="match status" value="1"/>
</dbReference>
<dbReference type="Pfam" id="PF00078">
    <property type="entry name" value="RVT_1"/>
    <property type="match status" value="1"/>
</dbReference>
<dbReference type="SUPFAM" id="SSF56672">
    <property type="entry name" value="DNA/RNA polymerases"/>
    <property type="match status" value="1"/>
</dbReference>
<feature type="region of interest" description="Disordered" evidence="2">
    <location>
        <begin position="354"/>
        <end position="430"/>
    </location>
</feature>